<dbReference type="OrthoDB" id="5649947at2"/>
<protein>
    <recommendedName>
        <fullName evidence="4">Transglutaminase superfamily protein</fullName>
    </recommendedName>
</protein>
<sequence length="228" mass="26059">MGSQDDPMMLRRPPGGAEQQRPGCGSEEPPTGEGPLSPFPEGLRFDIRPSGEISRCFRKLGVPDFPSAIRYVHRLPYGRNTDRSDYRLVLTEKKGTCSTKHALLARLAEEQDRPVHLMVGIYRMDGKNTPGVGVVLKKHRLSCLPEAHCYLKFRGHRLDATRVTEAGSDPFDFLLSERRIQPEGIGEPKVKWHQAYLREWVRTQGMKPEEWKRVWEAREACIRALEEI</sequence>
<dbReference type="AlphaFoldDB" id="A0A2T6BGX6"/>
<dbReference type="EMBL" id="QBKR01000019">
    <property type="protein sequence ID" value="PTX55307.1"/>
    <property type="molecule type" value="Genomic_DNA"/>
</dbReference>
<evidence type="ECO:0000313" key="2">
    <source>
        <dbReference type="EMBL" id="PTX55307.1"/>
    </source>
</evidence>
<evidence type="ECO:0000313" key="3">
    <source>
        <dbReference type="Proteomes" id="UP000244240"/>
    </source>
</evidence>
<dbReference type="RefSeq" id="WP_146172178.1">
    <property type="nucleotide sequence ID" value="NZ_QBKR01000019.1"/>
</dbReference>
<proteinExistence type="predicted"/>
<accession>A0A2T6BGX6</accession>
<keyword evidence="3" id="KW-1185">Reference proteome</keyword>
<evidence type="ECO:0008006" key="4">
    <source>
        <dbReference type="Google" id="ProtNLM"/>
    </source>
</evidence>
<gene>
    <name evidence="2" type="ORF">C8P63_11914</name>
</gene>
<reference evidence="2 3" key="1">
    <citation type="submission" date="2018-04" db="EMBL/GenBank/DDBJ databases">
        <title>Genomic Encyclopedia of Archaeal and Bacterial Type Strains, Phase II (KMG-II): from individual species to whole genera.</title>
        <authorList>
            <person name="Goeker M."/>
        </authorList>
    </citation>
    <scope>NUCLEOTIDE SEQUENCE [LARGE SCALE GENOMIC DNA]</scope>
    <source>
        <strain evidence="2 3">DSM 45787</strain>
    </source>
</reference>
<feature type="region of interest" description="Disordered" evidence="1">
    <location>
        <begin position="1"/>
        <end position="42"/>
    </location>
</feature>
<evidence type="ECO:0000256" key="1">
    <source>
        <dbReference type="SAM" id="MobiDB-lite"/>
    </source>
</evidence>
<comment type="caution">
    <text evidence="2">The sequence shown here is derived from an EMBL/GenBank/DDBJ whole genome shotgun (WGS) entry which is preliminary data.</text>
</comment>
<name>A0A2T6BGX6_9BACL</name>
<dbReference type="Proteomes" id="UP000244240">
    <property type="component" value="Unassembled WGS sequence"/>
</dbReference>
<organism evidence="2 3">
    <name type="scientific">Melghirimyces profundicolus</name>
    <dbReference type="NCBI Taxonomy" id="1242148"/>
    <lineage>
        <taxon>Bacteria</taxon>
        <taxon>Bacillati</taxon>
        <taxon>Bacillota</taxon>
        <taxon>Bacilli</taxon>
        <taxon>Bacillales</taxon>
        <taxon>Thermoactinomycetaceae</taxon>
        <taxon>Melghirimyces</taxon>
    </lineage>
</organism>